<name>H6RIF4_9BACT</name>
<dbReference type="InterPro" id="IPR003742">
    <property type="entry name" value="RlmH-like"/>
</dbReference>
<keyword evidence="1 5" id="KW-0489">Methyltransferase</keyword>
<dbReference type="InterPro" id="IPR029028">
    <property type="entry name" value="Alpha/beta_knot_MTases"/>
</dbReference>
<evidence type="ECO:0000313" key="5">
    <source>
        <dbReference type="EMBL" id="CCG00900.1"/>
    </source>
</evidence>
<dbReference type="EC" id="2.1.1.-" evidence="5"/>
<comment type="similarity">
    <text evidence="4">Belongs to the RNA methyltransferase RlmH family.</text>
</comment>
<gene>
    <name evidence="5" type="ORF">VIS_S3CLB100015</name>
</gene>
<dbReference type="CDD" id="cd18081">
    <property type="entry name" value="RlmH-like"/>
    <property type="match status" value="1"/>
</dbReference>
<dbReference type="PANTHER" id="PTHR33603">
    <property type="entry name" value="METHYLTRANSFERASE"/>
    <property type="match status" value="1"/>
</dbReference>
<evidence type="ECO:0000256" key="4">
    <source>
        <dbReference type="ARBA" id="ARBA00038303"/>
    </source>
</evidence>
<dbReference type="InterPro" id="IPR029026">
    <property type="entry name" value="tRNA_m1G_MTases_N"/>
</dbReference>
<dbReference type="EMBL" id="FO117620">
    <property type="protein sequence ID" value="CCG00900.1"/>
    <property type="molecule type" value="Genomic_DNA"/>
</dbReference>
<protein>
    <submittedName>
        <fullName evidence="5">Protein containing DUF163 domain</fullName>
        <ecNumber evidence="5">2.1.1.-</ecNumber>
    </submittedName>
</protein>
<keyword evidence="2 5" id="KW-0808">Transferase</keyword>
<dbReference type="GO" id="GO:0008168">
    <property type="term" value="F:methyltransferase activity"/>
    <property type="evidence" value="ECO:0007669"/>
    <property type="project" value="UniProtKB-KW"/>
</dbReference>
<reference evidence="5" key="1">
    <citation type="journal article" date="2012" name="Environ. Microbiol.">
        <title>Genomic content of uncultured Bacteroidetes from contrasting oceanic provinces in the North Atlantic Ocean.</title>
        <authorList>
            <person name="Gomez-Pereira P.R."/>
            <person name="Schuler M."/>
            <person name="Fuchs B.M."/>
            <person name="Bennke C."/>
            <person name="Teeling H."/>
            <person name="Waldmann J."/>
            <person name="Richter M."/>
            <person name="Barbe V."/>
            <person name="Bataille E."/>
            <person name="Glockner F.O."/>
            <person name="Amann R."/>
        </authorList>
    </citation>
    <scope>NUCLEOTIDE SEQUENCE</scope>
</reference>
<evidence type="ECO:0000256" key="3">
    <source>
        <dbReference type="ARBA" id="ARBA00022691"/>
    </source>
</evidence>
<dbReference type="Pfam" id="PF02590">
    <property type="entry name" value="SPOUT_MTase"/>
    <property type="match status" value="1"/>
</dbReference>
<dbReference type="SUPFAM" id="SSF75217">
    <property type="entry name" value="alpha/beta knot"/>
    <property type="match status" value="1"/>
</dbReference>
<evidence type="ECO:0000256" key="2">
    <source>
        <dbReference type="ARBA" id="ARBA00022679"/>
    </source>
</evidence>
<proteinExistence type="inferred from homology"/>
<evidence type="ECO:0000256" key="1">
    <source>
        <dbReference type="ARBA" id="ARBA00022603"/>
    </source>
</evidence>
<dbReference type="PANTHER" id="PTHR33603:SF1">
    <property type="entry name" value="RIBOSOMAL RNA LARGE SUBUNIT METHYLTRANSFERASE H"/>
    <property type="match status" value="1"/>
</dbReference>
<dbReference type="Gene3D" id="3.40.1280.10">
    <property type="match status" value="1"/>
</dbReference>
<dbReference type="AlphaFoldDB" id="H6RIF4"/>
<sequence length="97" mass="11155">MSKIDANDLVVLLDERGAQMGSIQFAKWFEKKTISGVRNIVFIIGGAFGFDQAVYERANEKVSLSNLTFSHQMIRLFFLEQLYRIASILKGEKYHHK</sequence>
<keyword evidence="3" id="KW-0949">S-adenosyl-L-methionine</keyword>
<dbReference type="GO" id="GO:0032259">
    <property type="term" value="P:methylation"/>
    <property type="evidence" value="ECO:0007669"/>
    <property type="project" value="UniProtKB-KW"/>
</dbReference>
<organism evidence="5">
    <name type="scientific">uncultured Flavobacteriia bacterium</name>
    <dbReference type="NCBI Taxonomy" id="212695"/>
    <lineage>
        <taxon>Bacteria</taxon>
        <taxon>Pseudomonadati</taxon>
        <taxon>Bacteroidota</taxon>
        <taxon>Flavobacteriia</taxon>
        <taxon>environmental samples</taxon>
    </lineage>
</organism>
<reference evidence="5" key="2">
    <citation type="submission" date="2012-02" db="EMBL/GenBank/DDBJ databases">
        <authorList>
            <person name="Genoscope - CEA"/>
        </authorList>
    </citation>
    <scope>NUCLEOTIDE SEQUENCE</scope>
</reference>
<accession>H6RIF4</accession>
<dbReference type="GO" id="GO:0006364">
    <property type="term" value="P:rRNA processing"/>
    <property type="evidence" value="ECO:0007669"/>
    <property type="project" value="InterPro"/>
</dbReference>